<evidence type="ECO:0000313" key="2">
    <source>
        <dbReference type="EMBL" id="SJZ41957.1"/>
    </source>
</evidence>
<evidence type="ECO:0000259" key="1">
    <source>
        <dbReference type="Pfam" id="PF19694"/>
    </source>
</evidence>
<accession>A0A1T4KHY7</accession>
<dbReference type="InterPro" id="IPR045676">
    <property type="entry name" value="DUF6194"/>
</dbReference>
<dbReference type="STRING" id="1122192.SAMN02745673_00386"/>
<sequence>MSSGRQTIPKFNKDFNEKLEGMEITRHDPTTDARSGEEPVFAPEEIIAFTSGLPGVTAFTAAEGDGSPEIAWGDTFFLYDPEGEGMGAQRMPFATIVVKDYDGFDTASELNRPGVFRLNISVGRTAFEELVGYPPAAHADQAAEIDYTVTDRIIPHPVYAPQSWVAVVNPGPTTRERVRDLLTDAHARAVRRHRPRG</sequence>
<dbReference type="EMBL" id="FUWS01000001">
    <property type="protein sequence ID" value="SJZ41957.1"/>
    <property type="molecule type" value="Genomic_DNA"/>
</dbReference>
<proteinExistence type="predicted"/>
<dbReference type="Pfam" id="PF19694">
    <property type="entry name" value="DUF6194"/>
    <property type="match status" value="1"/>
</dbReference>
<dbReference type="Proteomes" id="UP000190637">
    <property type="component" value="Unassembled WGS sequence"/>
</dbReference>
<gene>
    <name evidence="2" type="ORF">SAMN02745673_00386</name>
</gene>
<protein>
    <recommendedName>
        <fullName evidence="1">DUF6194 domain-containing protein</fullName>
    </recommendedName>
</protein>
<keyword evidence="3" id="KW-1185">Reference proteome</keyword>
<reference evidence="2 3" key="1">
    <citation type="submission" date="2017-02" db="EMBL/GenBank/DDBJ databases">
        <authorList>
            <person name="Peterson S.W."/>
        </authorList>
    </citation>
    <scope>NUCLEOTIDE SEQUENCE [LARGE SCALE GENOMIC DNA]</scope>
    <source>
        <strain evidence="2 3">DSM 45154</strain>
    </source>
</reference>
<feature type="domain" description="DUF6194" evidence="1">
    <location>
        <begin position="43"/>
        <end position="195"/>
    </location>
</feature>
<evidence type="ECO:0000313" key="3">
    <source>
        <dbReference type="Proteomes" id="UP000190637"/>
    </source>
</evidence>
<organism evidence="2 3">
    <name type="scientific">Marinactinospora thermotolerans DSM 45154</name>
    <dbReference type="NCBI Taxonomy" id="1122192"/>
    <lineage>
        <taxon>Bacteria</taxon>
        <taxon>Bacillati</taxon>
        <taxon>Actinomycetota</taxon>
        <taxon>Actinomycetes</taxon>
        <taxon>Streptosporangiales</taxon>
        <taxon>Nocardiopsidaceae</taxon>
        <taxon>Marinactinospora</taxon>
    </lineage>
</organism>
<dbReference type="AlphaFoldDB" id="A0A1T4KHY7"/>
<name>A0A1T4KHY7_9ACTN</name>